<name>A0ABP8HTT7_9BACT</name>
<protein>
    <submittedName>
        <fullName evidence="1">IS1 family transposase</fullName>
    </submittedName>
</protein>
<dbReference type="EMBL" id="BAABGY010000019">
    <property type="protein sequence ID" value="GAA4344355.1"/>
    <property type="molecule type" value="Genomic_DNA"/>
</dbReference>
<keyword evidence="2" id="KW-1185">Reference proteome</keyword>
<dbReference type="Proteomes" id="UP001501725">
    <property type="component" value="Unassembled WGS sequence"/>
</dbReference>
<reference evidence="2" key="1">
    <citation type="journal article" date="2019" name="Int. J. Syst. Evol. Microbiol.">
        <title>The Global Catalogue of Microorganisms (GCM) 10K type strain sequencing project: providing services to taxonomists for standard genome sequencing and annotation.</title>
        <authorList>
            <consortium name="The Broad Institute Genomics Platform"/>
            <consortium name="The Broad Institute Genome Sequencing Center for Infectious Disease"/>
            <person name="Wu L."/>
            <person name="Ma J."/>
        </authorList>
    </citation>
    <scope>NUCLEOTIDE SEQUENCE [LARGE SCALE GENOMIC DNA]</scope>
    <source>
        <strain evidence="2">JCM 17919</strain>
    </source>
</reference>
<evidence type="ECO:0000313" key="2">
    <source>
        <dbReference type="Proteomes" id="UP001501725"/>
    </source>
</evidence>
<gene>
    <name evidence="1" type="ORF">GCM10023184_45560</name>
</gene>
<comment type="caution">
    <text evidence="1">The sequence shown here is derived from an EMBL/GenBank/DDBJ whole genome shotgun (WGS) entry which is preliminary data.</text>
</comment>
<proteinExistence type="predicted"/>
<evidence type="ECO:0000313" key="1">
    <source>
        <dbReference type="EMBL" id="GAA4344355.1"/>
    </source>
</evidence>
<sequence length="256" mass="29375">MNTISKTLIAVGTACKEFHDTHVVHVDAKRVECDEIWSFVYSKEKNVPEYMQQVGGAGSVWTWVGIDAQTKMVIDWHVGTREVGSAYAFMQGLAARLKSRVQLTTDGLKMYIEAVDFAFDGEIDYAQLVKQYGAYTQKKNQDMNTDAPNPERRYSPQKYAGAIKTIISGRPDADFISTSYIERQNLTMRMSMRRFTRLTNAFSKKLENHKHAISLYFVYYNFVRFHQTLKVTPAIKAKLARRIMSLDDLVRLAFPK</sequence>
<organism evidence="1 2">
    <name type="scientific">Flaviaesturariibacter amylovorans</name>
    <dbReference type="NCBI Taxonomy" id="1084520"/>
    <lineage>
        <taxon>Bacteria</taxon>
        <taxon>Pseudomonadati</taxon>
        <taxon>Bacteroidota</taxon>
        <taxon>Chitinophagia</taxon>
        <taxon>Chitinophagales</taxon>
        <taxon>Chitinophagaceae</taxon>
        <taxon>Flaviaestuariibacter</taxon>
    </lineage>
</organism>
<accession>A0ABP8HTT7</accession>